<dbReference type="PANTHER" id="PTHR33938">
    <property type="entry name" value="FERULOYL ESTERASE B-RELATED"/>
    <property type="match status" value="1"/>
</dbReference>
<evidence type="ECO:0000256" key="6">
    <source>
        <dbReference type="ARBA" id="ARBA00022837"/>
    </source>
</evidence>
<gene>
    <name evidence="9" type="ORF">CLV60_10143</name>
</gene>
<dbReference type="Proteomes" id="UP000241964">
    <property type="component" value="Unassembled WGS sequence"/>
</dbReference>
<keyword evidence="3" id="KW-0479">Metal-binding</keyword>
<evidence type="ECO:0000313" key="9">
    <source>
        <dbReference type="EMBL" id="PSL33674.1"/>
    </source>
</evidence>
<dbReference type="SUPFAM" id="SSF53474">
    <property type="entry name" value="alpha/beta-Hydrolases"/>
    <property type="match status" value="1"/>
</dbReference>
<dbReference type="GO" id="GO:0052689">
    <property type="term" value="F:carboxylic ester hydrolase activity"/>
    <property type="evidence" value="ECO:0007669"/>
    <property type="project" value="UniProtKB-KW"/>
</dbReference>
<protein>
    <submittedName>
        <fullName evidence="9">Tannase/feruloyl esterase</fullName>
    </submittedName>
</protein>
<keyword evidence="5" id="KW-0378">Hydrolase</keyword>
<dbReference type="Pfam" id="PF07519">
    <property type="entry name" value="Tannase"/>
    <property type="match status" value="1"/>
</dbReference>
<evidence type="ECO:0000256" key="7">
    <source>
        <dbReference type="ARBA" id="ARBA00023157"/>
    </source>
</evidence>
<evidence type="ECO:0000256" key="4">
    <source>
        <dbReference type="ARBA" id="ARBA00022729"/>
    </source>
</evidence>
<evidence type="ECO:0000256" key="3">
    <source>
        <dbReference type="ARBA" id="ARBA00022723"/>
    </source>
</evidence>
<evidence type="ECO:0000256" key="5">
    <source>
        <dbReference type="ARBA" id="ARBA00022801"/>
    </source>
</evidence>
<evidence type="ECO:0000256" key="1">
    <source>
        <dbReference type="ARBA" id="ARBA00006249"/>
    </source>
</evidence>
<dbReference type="InterPro" id="IPR011118">
    <property type="entry name" value="Tannase/feruloyl_esterase"/>
</dbReference>
<comment type="caution">
    <text evidence="9">The sequence shown here is derived from an EMBL/GenBank/DDBJ whole genome shotgun (WGS) entry which is preliminary data.</text>
</comment>
<evidence type="ECO:0000313" key="10">
    <source>
        <dbReference type="Proteomes" id="UP000241964"/>
    </source>
</evidence>
<dbReference type="InterPro" id="IPR029058">
    <property type="entry name" value="AB_hydrolase_fold"/>
</dbReference>
<keyword evidence="7" id="KW-1015">Disulfide bond</keyword>
<dbReference type="Gene3D" id="3.40.50.1820">
    <property type="entry name" value="alpha/beta hydrolase"/>
    <property type="match status" value="1"/>
</dbReference>
<feature type="chain" id="PRO_5015183440" evidence="8">
    <location>
        <begin position="23"/>
        <end position="530"/>
    </location>
</feature>
<reference evidence="9 10" key="1">
    <citation type="submission" date="2018-03" db="EMBL/GenBank/DDBJ databases">
        <title>Genomic Encyclopedia of Archaeal and Bacterial Type Strains, Phase II (KMG-II): from individual species to whole genera.</title>
        <authorList>
            <person name="Goeker M."/>
        </authorList>
    </citation>
    <scope>NUCLEOTIDE SEQUENCE [LARGE SCALE GENOMIC DNA]</scope>
    <source>
        <strain evidence="9 10">DSM 29057</strain>
    </source>
</reference>
<dbReference type="AlphaFoldDB" id="A0A2P8GI72"/>
<sequence length="530" mass="56893">MIKHAAFALAAALCLQWGISVAQSPPKSDCPCAQLAKARIPQATITVAECVPAGTFSPPGNAQPLTDLPAFCRVAAVLKPSPDSHIRIELWLPEAGWNERFLGTGTGGGAGYINYGSLAMGLRKGFATANTDMGTSPGANEHTGHPEKWIDFGHRATHEMTVAGKAITAAYYHKPARMAYFSGCSTGGQQALMESQRYPDDYDGILAGAPANNRTHLHTGFVWILRATNDAPGSTLSKQKLDLVTRAVLRACAGKDGGAPGDNFLTNPAACLFDPETLPICPDGTDDSTCLTKSQLAALKKIRQGPVNPTTGERIYTPIPVGSENVAAGIDMQQNPALAPNALFYQYKWAFGKDFDYKTFDFDRDQDRLDALLGPVLNANSTDLSAFKSKGSKLLMYTGTADPLVPYQDALSYYERVIGIQGGIPQTQDFFRFYLIPGMGHCSGGPGLNDGGDMLGALMEWKEKGVTPQQLIGTAYEGGDSKKSIRFQRPVYPYPLLPAYKAGNETLPESYEGRAQPIPEVTAPAARYLK</sequence>
<keyword evidence="2" id="KW-0719">Serine esterase</keyword>
<comment type="similarity">
    <text evidence="1">Belongs to the tannase family.</text>
</comment>
<dbReference type="RefSeq" id="WP_106593382.1">
    <property type="nucleotide sequence ID" value="NZ_PYAS01000001.1"/>
</dbReference>
<keyword evidence="4 8" id="KW-0732">Signal</keyword>
<dbReference type="GO" id="GO:0046872">
    <property type="term" value="F:metal ion binding"/>
    <property type="evidence" value="ECO:0007669"/>
    <property type="project" value="UniProtKB-KW"/>
</dbReference>
<name>A0A2P8GI72_9BACT</name>
<proteinExistence type="inferred from homology"/>
<evidence type="ECO:0000256" key="2">
    <source>
        <dbReference type="ARBA" id="ARBA00022487"/>
    </source>
</evidence>
<keyword evidence="6" id="KW-0106">Calcium</keyword>
<accession>A0A2P8GI72</accession>
<organism evidence="9 10">
    <name type="scientific">Dyadobacter jiangsuensis</name>
    <dbReference type="NCBI Taxonomy" id="1591085"/>
    <lineage>
        <taxon>Bacteria</taxon>
        <taxon>Pseudomonadati</taxon>
        <taxon>Bacteroidota</taxon>
        <taxon>Cytophagia</taxon>
        <taxon>Cytophagales</taxon>
        <taxon>Spirosomataceae</taxon>
        <taxon>Dyadobacter</taxon>
    </lineage>
</organism>
<feature type="signal peptide" evidence="8">
    <location>
        <begin position="1"/>
        <end position="22"/>
    </location>
</feature>
<keyword evidence="10" id="KW-1185">Reference proteome</keyword>
<dbReference type="EMBL" id="PYAS01000001">
    <property type="protein sequence ID" value="PSL33674.1"/>
    <property type="molecule type" value="Genomic_DNA"/>
</dbReference>
<evidence type="ECO:0000256" key="8">
    <source>
        <dbReference type="SAM" id="SignalP"/>
    </source>
</evidence>
<dbReference type="OrthoDB" id="176867at2"/>
<dbReference type="PANTHER" id="PTHR33938:SF15">
    <property type="entry name" value="FERULOYL ESTERASE B-RELATED"/>
    <property type="match status" value="1"/>
</dbReference>